<keyword evidence="6 10" id="KW-0630">Potassium</keyword>
<comment type="similarity">
    <text evidence="2 10">Belongs to the HAK/KUP transporter (TC 2.A.72.3) family.</text>
</comment>
<dbReference type="InterPro" id="IPR053952">
    <property type="entry name" value="K_trans_C"/>
</dbReference>
<dbReference type="InterPro" id="IPR003855">
    <property type="entry name" value="K+_transporter"/>
</dbReference>
<evidence type="ECO:0000256" key="5">
    <source>
        <dbReference type="ARBA" id="ARBA00022692"/>
    </source>
</evidence>
<feature type="transmembrane region" description="Helical" evidence="10">
    <location>
        <begin position="542"/>
        <end position="561"/>
    </location>
</feature>
<proteinExistence type="inferred from homology"/>
<dbReference type="EMBL" id="JALJOT010000017">
    <property type="protein sequence ID" value="KAK9901601.1"/>
    <property type="molecule type" value="Genomic_DNA"/>
</dbReference>
<dbReference type="PANTHER" id="PTHR30540">
    <property type="entry name" value="OSMOTIC STRESS POTASSIUM TRANSPORTER"/>
    <property type="match status" value="1"/>
</dbReference>
<dbReference type="NCBIfam" id="TIGR00794">
    <property type="entry name" value="kup"/>
    <property type="match status" value="1"/>
</dbReference>
<name>A0ABR2YBG8_9CHLO</name>
<feature type="transmembrane region" description="Helical" evidence="10">
    <location>
        <begin position="452"/>
        <end position="474"/>
    </location>
</feature>
<keyword evidence="8 10" id="KW-0406">Ion transport</keyword>
<evidence type="ECO:0000256" key="9">
    <source>
        <dbReference type="ARBA" id="ARBA00023136"/>
    </source>
</evidence>
<evidence type="ECO:0000259" key="11">
    <source>
        <dbReference type="Pfam" id="PF02705"/>
    </source>
</evidence>
<feature type="transmembrane region" description="Helical" evidence="10">
    <location>
        <begin position="287"/>
        <end position="311"/>
    </location>
</feature>
<keyword evidence="14" id="KW-1185">Reference proteome</keyword>
<evidence type="ECO:0000256" key="3">
    <source>
        <dbReference type="ARBA" id="ARBA00022448"/>
    </source>
</evidence>
<dbReference type="PANTHER" id="PTHR30540:SF83">
    <property type="entry name" value="K+ POTASSIUM TRANSPORTER"/>
    <property type="match status" value="1"/>
</dbReference>
<evidence type="ECO:0000259" key="12">
    <source>
        <dbReference type="Pfam" id="PF22776"/>
    </source>
</evidence>
<evidence type="ECO:0000256" key="4">
    <source>
        <dbReference type="ARBA" id="ARBA00022538"/>
    </source>
</evidence>
<feature type="transmembrane region" description="Helical" evidence="10">
    <location>
        <begin position="404"/>
        <end position="431"/>
    </location>
</feature>
<feature type="transmembrane region" description="Helical" evidence="10">
    <location>
        <begin position="255"/>
        <end position="275"/>
    </location>
</feature>
<feature type="transmembrane region" description="Helical" evidence="10">
    <location>
        <begin position="86"/>
        <end position="107"/>
    </location>
</feature>
<keyword evidence="4 10" id="KW-0633">Potassium transport</keyword>
<feature type="domain" description="K+ potassium transporter C-terminal" evidence="12">
    <location>
        <begin position="620"/>
        <end position="783"/>
    </location>
</feature>
<feature type="transmembrane region" description="Helical" evidence="10">
    <location>
        <begin position="364"/>
        <end position="384"/>
    </location>
</feature>
<evidence type="ECO:0000256" key="7">
    <source>
        <dbReference type="ARBA" id="ARBA00022989"/>
    </source>
</evidence>
<evidence type="ECO:0000313" key="13">
    <source>
        <dbReference type="EMBL" id="KAK9901601.1"/>
    </source>
</evidence>
<evidence type="ECO:0000256" key="1">
    <source>
        <dbReference type="ARBA" id="ARBA00004141"/>
    </source>
</evidence>
<feature type="transmembrane region" description="Helical" evidence="10">
    <location>
        <begin position="331"/>
        <end position="352"/>
    </location>
</feature>
<evidence type="ECO:0000256" key="8">
    <source>
        <dbReference type="ARBA" id="ARBA00023065"/>
    </source>
</evidence>
<evidence type="ECO:0000313" key="14">
    <source>
        <dbReference type="Proteomes" id="UP001491310"/>
    </source>
</evidence>
<feature type="transmembrane region" description="Helical" evidence="10">
    <location>
        <begin position="119"/>
        <end position="140"/>
    </location>
</feature>
<accession>A0ABR2YBG8</accession>
<feature type="domain" description="K+ potassium transporter integral membrane" evidence="11">
    <location>
        <begin position="87"/>
        <end position="581"/>
    </location>
</feature>
<dbReference type="Pfam" id="PF02705">
    <property type="entry name" value="K_trans"/>
    <property type="match status" value="1"/>
</dbReference>
<reference evidence="13 14" key="1">
    <citation type="journal article" date="2024" name="Nat. Commun.">
        <title>Phylogenomics reveals the evolutionary origins of lichenization in chlorophyte algae.</title>
        <authorList>
            <person name="Puginier C."/>
            <person name="Libourel C."/>
            <person name="Otte J."/>
            <person name="Skaloud P."/>
            <person name="Haon M."/>
            <person name="Grisel S."/>
            <person name="Petersen M."/>
            <person name="Berrin J.G."/>
            <person name="Delaux P.M."/>
            <person name="Dal Grande F."/>
            <person name="Keller J."/>
        </authorList>
    </citation>
    <scope>NUCLEOTIDE SEQUENCE [LARGE SCALE GENOMIC DNA]</scope>
    <source>
        <strain evidence="13 14">SAG 216-7</strain>
    </source>
</reference>
<dbReference type="Pfam" id="PF22776">
    <property type="entry name" value="K_trans_C"/>
    <property type="match status" value="1"/>
</dbReference>
<feature type="transmembrane region" description="Helical" evidence="10">
    <location>
        <begin position="218"/>
        <end position="249"/>
    </location>
</feature>
<evidence type="ECO:0000256" key="6">
    <source>
        <dbReference type="ARBA" id="ARBA00022958"/>
    </source>
</evidence>
<protein>
    <recommendedName>
        <fullName evidence="10">Potassium transporter</fullName>
    </recommendedName>
</protein>
<keyword evidence="7 10" id="KW-1133">Transmembrane helix</keyword>
<evidence type="ECO:0000256" key="2">
    <source>
        <dbReference type="ARBA" id="ARBA00008440"/>
    </source>
</evidence>
<keyword evidence="9 10" id="KW-0472">Membrane</keyword>
<evidence type="ECO:0000256" key="10">
    <source>
        <dbReference type="RuleBase" id="RU321113"/>
    </source>
</evidence>
<sequence>MDVLCTAQCSAHQESSAKTEHLPICRMASISDPSGGPASSKSLKPMETQRPQAKKAAVSLYDDRDLEINVKNQSLKKATWGVTLGLAYRSVGVIYGDIGTSPLYVYASTFTSSPSQDDVVGLMSLIFWTITLVVVFKYICIVLTADDHGEGGTFALYSLITRYAGISTPGGGSPNASDRHLSRYTSAQMIENSTQAKPRTLGEKVGAFLRTSKGARGLLLAVVLLATSMIIGDGVLTPAISVISAVIGIQVAAPSITTGAIVGISCAILFLLFVFQRMGTSKVGFTFAPIVFVWFASNVMINLYNIIIYYPGIFKALSPHYLFLFFIRNGFSGWTSLGGTLLCITGTEAMYADLGHFSKASIRLSFLCVAYPSLIITYLGQAAFLMVNPDSYTTTFYASIPSPVYWPMFVVAVLAAIVASQAMISGAFSIVKQSIALGCFPRLNIIHTSNIIVGQIYIPWINWILMVLTIAVVAGFQNGTAIGNGYGVAVTFVMIITTNLMFLASMVVYNVNPLISVPIWALFLLIDGSYLSANLFKFLNGGWFPIALSLVVFFISAIWFYGRQRKGQYVKANSQYMEQVLTLGPPSLGKEVDDEEGITLGGSKEPLLLAKTGEVVSRVPGTGVVFSDTVSEAPPVFIHMMTNLPAIYETIILLTVRNLPVSSVLPEERFLLRPLTHAPGFYRAVARYGYSDVVDMGPSFAAALKKELATAIKPFGASLPADKQPKMVYVMGDTSCEPREGSPCWRRFLLEYGYNPLALVTRGRNHAWNVPRANLIQFGIVFEV</sequence>
<dbReference type="Proteomes" id="UP001491310">
    <property type="component" value="Unassembled WGS sequence"/>
</dbReference>
<keyword evidence="3" id="KW-0813">Transport</keyword>
<comment type="caution">
    <text evidence="13">The sequence shown here is derived from an EMBL/GenBank/DDBJ whole genome shotgun (WGS) entry which is preliminary data.</text>
</comment>
<organism evidence="13 14">
    <name type="scientific">Coccomyxa subellipsoidea</name>
    <dbReference type="NCBI Taxonomy" id="248742"/>
    <lineage>
        <taxon>Eukaryota</taxon>
        <taxon>Viridiplantae</taxon>
        <taxon>Chlorophyta</taxon>
        <taxon>core chlorophytes</taxon>
        <taxon>Trebouxiophyceae</taxon>
        <taxon>Trebouxiophyceae incertae sedis</taxon>
        <taxon>Coccomyxaceae</taxon>
        <taxon>Coccomyxa</taxon>
    </lineage>
</organism>
<keyword evidence="5 10" id="KW-0812">Transmembrane</keyword>
<gene>
    <name evidence="13" type="ORF">WJX75_004206</name>
</gene>
<comment type="function">
    <text evidence="10">Potassium transporter.</text>
</comment>
<feature type="transmembrane region" description="Helical" evidence="10">
    <location>
        <begin position="515"/>
        <end position="536"/>
    </location>
</feature>
<dbReference type="InterPro" id="IPR053951">
    <property type="entry name" value="K_trans_N"/>
</dbReference>
<feature type="transmembrane region" description="Helical" evidence="10">
    <location>
        <begin position="486"/>
        <end position="508"/>
    </location>
</feature>
<comment type="subcellular location">
    <subcellularLocation>
        <location evidence="1 10">Membrane</location>
        <topology evidence="1 10">Multi-pass membrane protein</topology>
    </subcellularLocation>
</comment>